<dbReference type="PANTHER" id="PTHR43675">
    <property type="entry name" value="ARSENITE METHYLTRANSFERASE"/>
    <property type="match status" value="1"/>
</dbReference>
<evidence type="ECO:0000313" key="11">
    <source>
        <dbReference type="Proteomes" id="UP000221024"/>
    </source>
</evidence>
<evidence type="ECO:0000256" key="5">
    <source>
        <dbReference type="ARBA" id="ARBA00034545"/>
    </source>
</evidence>
<keyword evidence="10" id="KW-0489">Methyltransferase</keyword>
<dbReference type="Proteomes" id="UP000221024">
    <property type="component" value="Unassembled WGS sequence"/>
</dbReference>
<sequence length="270" mass="27801">MPPSSEHDALRDTVRSTYAAIARGDAAGCGPSCCGSAGDVTNMIGDAYDTVDGYVAEADLHLGCGVPTEHAGLEPGQTVVDLGSGAGLDAFVARRIVGDTGRVIGVDFAPEMVAKATANAEQFGFDNVSFIEGDIEAIPLEAGTADVVLSNCVLNLVPDKAHAFAEIHRILKPGGHFTVSDIVSEGTLPDLIQRSAALYAGCVAGALEETDYLHQIEAAGFAAVEVLSRREIEIPKETLPAGVDTLVNAATGGARLWSITVQGTKPAPTS</sequence>
<comment type="catalytic activity">
    <reaction evidence="7">
        <text>arsenic triglutathione + 2 [thioredoxin]-dithiol + 2 S-adenosyl-L-methionine + H2O = dimethylarsinous acid + 2 [thioredoxin]-disulfide + 3 glutathione + 2 S-adenosyl-L-homocysteine + 2 H(+)</text>
        <dbReference type="Rhea" id="RHEA:69464"/>
        <dbReference type="Rhea" id="RHEA-COMP:10698"/>
        <dbReference type="Rhea" id="RHEA-COMP:10700"/>
        <dbReference type="ChEBI" id="CHEBI:15377"/>
        <dbReference type="ChEBI" id="CHEBI:15378"/>
        <dbReference type="ChEBI" id="CHEBI:23808"/>
        <dbReference type="ChEBI" id="CHEBI:29950"/>
        <dbReference type="ChEBI" id="CHEBI:50058"/>
        <dbReference type="ChEBI" id="CHEBI:57856"/>
        <dbReference type="ChEBI" id="CHEBI:57925"/>
        <dbReference type="ChEBI" id="CHEBI:59789"/>
        <dbReference type="ChEBI" id="CHEBI:183640"/>
        <dbReference type="EC" id="2.1.1.137"/>
    </reaction>
</comment>
<proteinExistence type="inferred from homology"/>
<evidence type="ECO:0000256" key="8">
    <source>
        <dbReference type="ARBA" id="ARBA00048428"/>
    </source>
</evidence>
<dbReference type="CDD" id="cd02440">
    <property type="entry name" value="AdoMet_MTases"/>
    <property type="match status" value="1"/>
</dbReference>
<evidence type="ECO:0000256" key="2">
    <source>
        <dbReference type="ARBA" id="ARBA00022691"/>
    </source>
</evidence>
<evidence type="ECO:0000256" key="7">
    <source>
        <dbReference type="ARBA" id="ARBA00047943"/>
    </source>
</evidence>
<dbReference type="RefSeq" id="WP_098063191.1">
    <property type="nucleotide sequence ID" value="NZ_PDEP01000015.1"/>
</dbReference>
<dbReference type="OrthoDB" id="9770553at2"/>
<evidence type="ECO:0000313" key="10">
    <source>
        <dbReference type="EMBL" id="PEN05240.1"/>
    </source>
</evidence>
<dbReference type="EMBL" id="PDEP01000015">
    <property type="protein sequence ID" value="PEN05240.1"/>
    <property type="molecule type" value="Genomic_DNA"/>
</dbReference>
<dbReference type="GO" id="GO:0032259">
    <property type="term" value="P:methylation"/>
    <property type="evidence" value="ECO:0007669"/>
    <property type="project" value="UniProtKB-KW"/>
</dbReference>
<dbReference type="PANTHER" id="PTHR43675:SF8">
    <property type="entry name" value="ARSENITE METHYLTRANSFERASE"/>
    <property type="match status" value="1"/>
</dbReference>
<dbReference type="AlphaFoldDB" id="A0A2H3NXW4"/>
<dbReference type="InterPro" id="IPR025714">
    <property type="entry name" value="Methyltranfer_dom"/>
</dbReference>
<evidence type="ECO:0000256" key="1">
    <source>
        <dbReference type="ARBA" id="ARBA00022679"/>
    </source>
</evidence>
<evidence type="ECO:0000256" key="3">
    <source>
        <dbReference type="ARBA" id="ARBA00034487"/>
    </source>
</evidence>
<name>A0A2H3NXW4_9BACT</name>
<keyword evidence="1 10" id="KW-0808">Transferase</keyword>
<comment type="similarity">
    <text evidence="3">Belongs to the methyltransferase superfamily. Arsenite methyltransferase family.</text>
</comment>
<organism evidence="10 11">
    <name type="scientific">Longimonas halophila</name>
    <dbReference type="NCBI Taxonomy" id="1469170"/>
    <lineage>
        <taxon>Bacteria</taxon>
        <taxon>Pseudomonadati</taxon>
        <taxon>Rhodothermota</taxon>
        <taxon>Rhodothermia</taxon>
        <taxon>Rhodothermales</taxon>
        <taxon>Salisaetaceae</taxon>
        <taxon>Longimonas</taxon>
    </lineage>
</organism>
<dbReference type="EC" id="2.1.1.137" evidence="4"/>
<dbReference type="GO" id="GO:0030791">
    <property type="term" value="F:arsenite methyltransferase activity"/>
    <property type="evidence" value="ECO:0007669"/>
    <property type="project" value="UniProtKB-EC"/>
</dbReference>
<dbReference type="Gene3D" id="3.40.50.150">
    <property type="entry name" value="Vaccinia Virus protein VP39"/>
    <property type="match status" value="1"/>
</dbReference>
<comment type="catalytic activity">
    <reaction evidence="8">
        <text>arsenic triglutathione + 3 [thioredoxin]-dithiol + 3 S-adenosyl-L-methionine = trimethylarsine + 3 [thioredoxin]-disulfide + 3 glutathione + 3 S-adenosyl-L-homocysteine + 3 H(+)</text>
        <dbReference type="Rhea" id="RHEA:69432"/>
        <dbReference type="Rhea" id="RHEA-COMP:10698"/>
        <dbReference type="Rhea" id="RHEA-COMP:10700"/>
        <dbReference type="ChEBI" id="CHEBI:15378"/>
        <dbReference type="ChEBI" id="CHEBI:27130"/>
        <dbReference type="ChEBI" id="CHEBI:29950"/>
        <dbReference type="ChEBI" id="CHEBI:50058"/>
        <dbReference type="ChEBI" id="CHEBI:57856"/>
        <dbReference type="ChEBI" id="CHEBI:57925"/>
        <dbReference type="ChEBI" id="CHEBI:59789"/>
        <dbReference type="ChEBI" id="CHEBI:183640"/>
        <dbReference type="EC" id="2.1.1.137"/>
    </reaction>
</comment>
<evidence type="ECO:0000259" key="9">
    <source>
        <dbReference type="Pfam" id="PF13847"/>
    </source>
</evidence>
<dbReference type="SUPFAM" id="SSF53335">
    <property type="entry name" value="S-adenosyl-L-methionine-dependent methyltransferases"/>
    <property type="match status" value="1"/>
</dbReference>
<evidence type="ECO:0000256" key="4">
    <source>
        <dbReference type="ARBA" id="ARBA00034521"/>
    </source>
</evidence>
<protein>
    <recommendedName>
        <fullName evidence="5">Arsenite methyltransferase</fullName>
        <ecNumber evidence="4">2.1.1.137</ecNumber>
    </recommendedName>
</protein>
<reference evidence="10 11" key="1">
    <citation type="submission" date="2017-10" db="EMBL/GenBank/DDBJ databases">
        <title>Draft genome of Longimonas halophila.</title>
        <authorList>
            <person name="Goh K.M."/>
            <person name="Shamsir M.S."/>
            <person name="Lim S.W."/>
        </authorList>
    </citation>
    <scope>NUCLEOTIDE SEQUENCE [LARGE SCALE GENOMIC DNA]</scope>
    <source>
        <strain evidence="10 11">KCTC 42399</strain>
    </source>
</reference>
<gene>
    <name evidence="10" type="ORF">CRI93_13605</name>
</gene>
<dbReference type="InterPro" id="IPR029063">
    <property type="entry name" value="SAM-dependent_MTases_sf"/>
</dbReference>
<keyword evidence="11" id="KW-1185">Reference proteome</keyword>
<dbReference type="NCBIfam" id="NF008823">
    <property type="entry name" value="PRK11873.1"/>
    <property type="match status" value="1"/>
</dbReference>
<comment type="catalytic activity">
    <reaction evidence="6">
        <text>arsenic triglutathione + [thioredoxin]-dithiol + S-adenosyl-L-methionine + 2 H2O = methylarsonous acid + [thioredoxin]-disulfide + 3 glutathione + S-adenosyl-L-homocysteine + H(+)</text>
        <dbReference type="Rhea" id="RHEA:69460"/>
        <dbReference type="Rhea" id="RHEA-COMP:10698"/>
        <dbReference type="Rhea" id="RHEA-COMP:10700"/>
        <dbReference type="ChEBI" id="CHEBI:15377"/>
        <dbReference type="ChEBI" id="CHEBI:15378"/>
        <dbReference type="ChEBI" id="CHEBI:17826"/>
        <dbReference type="ChEBI" id="CHEBI:29950"/>
        <dbReference type="ChEBI" id="CHEBI:50058"/>
        <dbReference type="ChEBI" id="CHEBI:57856"/>
        <dbReference type="ChEBI" id="CHEBI:57925"/>
        <dbReference type="ChEBI" id="CHEBI:59789"/>
        <dbReference type="ChEBI" id="CHEBI:183640"/>
        <dbReference type="EC" id="2.1.1.137"/>
    </reaction>
</comment>
<feature type="domain" description="Methyltransferase" evidence="9">
    <location>
        <begin position="74"/>
        <end position="219"/>
    </location>
</feature>
<keyword evidence="2" id="KW-0949">S-adenosyl-L-methionine</keyword>
<comment type="caution">
    <text evidence="10">The sequence shown here is derived from an EMBL/GenBank/DDBJ whole genome shotgun (WGS) entry which is preliminary data.</text>
</comment>
<dbReference type="Pfam" id="PF13847">
    <property type="entry name" value="Methyltransf_31"/>
    <property type="match status" value="1"/>
</dbReference>
<accession>A0A2H3NXW4</accession>
<evidence type="ECO:0000256" key="6">
    <source>
        <dbReference type="ARBA" id="ARBA00047941"/>
    </source>
</evidence>
<dbReference type="InterPro" id="IPR026669">
    <property type="entry name" value="Arsenite_MeTrfase-like"/>
</dbReference>